<dbReference type="Proteomes" id="UP000789901">
    <property type="component" value="Unassembled WGS sequence"/>
</dbReference>
<dbReference type="EMBL" id="CAJVQB010079711">
    <property type="protein sequence ID" value="CAG8845483.1"/>
    <property type="molecule type" value="Genomic_DNA"/>
</dbReference>
<name>A0ABN7X376_GIGMA</name>
<comment type="caution">
    <text evidence="1">The sequence shown here is derived from an EMBL/GenBank/DDBJ whole genome shotgun (WGS) entry which is preliminary data.</text>
</comment>
<sequence length="116" mass="13978">MASGVISLRKTRAEGRRIFKNNKDNVVIVLEKWKEGLLRMDYSDRQVPTKESAKIEEIDCFILGNNDLFRYTIFYKRKKNFQFHSMMQFSITKPKCIFNYNRDKNKQLYLKIEEIL</sequence>
<feature type="non-terminal residue" evidence="1">
    <location>
        <position position="1"/>
    </location>
</feature>
<organism evidence="1 2">
    <name type="scientific">Gigaspora margarita</name>
    <dbReference type="NCBI Taxonomy" id="4874"/>
    <lineage>
        <taxon>Eukaryota</taxon>
        <taxon>Fungi</taxon>
        <taxon>Fungi incertae sedis</taxon>
        <taxon>Mucoromycota</taxon>
        <taxon>Glomeromycotina</taxon>
        <taxon>Glomeromycetes</taxon>
        <taxon>Diversisporales</taxon>
        <taxon>Gigasporaceae</taxon>
        <taxon>Gigaspora</taxon>
    </lineage>
</organism>
<proteinExistence type="predicted"/>
<reference evidence="1 2" key="1">
    <citation type="submission" date="2021-06" db="EMBL/GenBank/DDBJ databases">
        <authorList>
            <person name="Kallberg Y."/>
            <person name="Tangrot J."/>
            <person name="Rosling A."/>
        </authorList>
    </citation>
    <scope>NUCLEOTIDE SEQUENCE [LARGE SCALE GENOMIC DNA]</scope>
    <source>
        <strain evidence="1 2">120-4 pot B 10/14</strain>
    </source>
</reference>
<protein>
    <submittedName>
        <fullName evidence="1">32225_t:CDS:1</fullName>
    </submittedName>
</protein>
<evidence type="ECO:0000313" key="1">
    <source>
        <dbReference type="EMBL" id="CAG8845483.1"/>
    </source>
</evidence>
<gene>
    <name evidence="1" type="ORF">GMARGA_LOCUS37665</name>
</gene>
<feature type="non-terminal residue" evidence="1">
    <location>
        <position position="116"/>
    </location>
</feature>
<accession>A0ABN7X376</accession>
<keyword evidence="2" id="KW-1185">Reference proteome</keyword>
<evidence type="ECO:0000313" key="2">
    <source>
        <dbReference type="Proteomes" id="UP000789901"/>
    </source>
</evidence>